<feature type="transmembrane region" description="Helical" evidence="2">
    <location>
        <begin position="276"/>
        <end position="293"/>
    </location>
</feature>
<dbReference type="RefSeq" id="WP_180499054.1">
    <property type="nucleotide sequence ID" value="NZ_CAIJCS010000014.1"/>
</dbReference>
<feature type="region of interest" description="Disordered" evidence="1">
    <location>
        <begin position="578"/>
        <end position="617"/>
    </location>
</feature>
<keyword evidence="5" id="KW-1185">Reference proteome</keyword>
<feature type="compositionally biased region" description="Basic and acidic residues" evidence="1">
    <location>
        <begin position="604"/>
        <end position="617"/>
    </location>
</feature>
<keyword evidence="4" id="KW-0012">Acyltransferase</keyword>
<dbReference type="Pfam" id="PF01757">
    <property type="entry name" value="Acyl_transf_3"/>
    <property type="match status" value="1"/>
</dbReference>
<feature type="transmembrane region" description="Helical" evidence="2">
    <location>
        <begin position="245"/>
        <end position="264"/>
    </location>
</feature>
<gene>
    <name evidence="4" type="ORF">PEPNEM18_00592</name>
</gene>
<feature type="transmembrane region" description="Helical" evidence="2">
    <location>
        <begin position="74"/>
        <end position="90"/>
    </location>
</feature>
<name>A0A6V6Y0S6_9FIRM</name>
<reference evidence="4 5" key="1">
    <citation type="submission" date="2020-06" db="EMBL/GenBank/DDBJ databases">
        <authorList>
            <person name="Criscuolo A."/>
        </authorList>
    </citation>
    <scope>NUCLEOTIDE SEQUENCE [LARGE SCALE GENOMIC DNA]</scope>
    <source>
        <strain evidence="4">1804121828</strain>
    </source>
</reference>
<organism evidence="4 5">
    <name type="scientific">Aedoeadaptatus nemausensis</name>
    <dbReference type="NCBI Taxonomy" id="2582829"/>
    <lineage>
        <taxon>Bacteria</taxon>
        <taxon>Bacillati</taxon>
        <taxon>Bacillota</taxon>
        <taxon>Tissierellia</taxon>
        <taxon>Tissierellales</taxon>
        <taxon>Peptoniphilaceae</taxon>
        <taxon>Aedoeadaptatus</taxon>
    </lineage>
</organism>
<keyword evidence="2" id="KW-1133">Transmembrane helix</keyword>
<keyword evidence="2" id="KW-0812">Transmembrane</keyword>
<evidence type="ECO:0000256" key="1">
    <source>
        <dbReference type="SAM" id="MobiDB-lite"/>
    </source>
</evidence>
<feature type="transmembrane region" description="Helical" evidence="2">
    <location>
        <begin position="222"/>
        <end position="239"/>
    </location>
</feature>
<proteinExistence type="predicted"/>
<feature type="transmembrane region" description="Helical" evidence="2">
    <location>
        <begin position="128"/>
        <end position="147"/>
    </location>
</feature>
<feature type="transmembrane region" description="Helical" evidence="2">
    <location>
        <begin position="12"/>
        <end position="31"/>
    </location>
</feature>
<dbReference type="EMBL" id="CAIJCS010000014">
    <property type="protein sequence ID" value="CAC9925714.1"/>
    <property type="molecule type" value="Genomic_DNA"/>
</dbReference>
<evidence type="ECO:0000313" key="4">
    <source>
        <dbReference type="EMBL" id="CAC9925714.1"/>
    </source>
</evidence>
<evidence type="ECO:0000259" key="3">
    <source>
        <dbReference type="Pfam" id="PF01757"/>
    </source>
</evidence>
<keyword evidence="4" id="KW-0808">Transferase</keyword>
<dbReference type="InterPro" id="IPR050879">
    <property type="entry name" value="Acyltransferase_3"/>
</dbReference>
<sequence>MTIKQKRTIAGIKGFALCLILFYMAFSQVFLGGHLGYQLIFVLFGYLSFDLYVKTKVHPGPFFVEKVRRLWPELIAMLTITIAIYAIFFTKDLPLVRGQALSAAFFVNNIFQGIQGHPLSIHQPSPFGHLWFISLLVQCYFIFALAITGKKTKQKIMSVTFLLSILSIISALLLGLYGGLNLAESRIFYMPDSRLFSFFIAVPVAAYTLFSKKNPRVESREFGMLGIMILFVIFVLFMSEENLAYFGGLLLSSILLSIFLSLLFRGETTFESVFHFPLFTFLGDRAYSFYLYSMPVFFFMRKISERTGLNSTLASWLALILLLFVAQASYYFFNKRRRVGKKGIIAISAAFGIILALSFFKQSPEVMKSLKKEKQIVKTVESETTKQKEEASITEKFKPSGELAAAIEQVNAQQPEYKLTNEDLGKLQNIEAMVLGDSAARAAREAYLKLMPSLRIHGDINLTPAWYVERVQEYQGDGPIVLQLGNDLKLEYNDVKSIIDAAEGKPIYLLTVVTSDDFEDQNNDIFYRIADSYENVKIVDWHKEAKVQSDFFDEDGKMNQPATRLMAHMLGHSLLYDKPTATNVDEEDSEESKSKTTTESNLRSGEDDRGSNIEKPR</sequence>
<dbReference type="GO" id="GO:0016747">
    <property type="term" value="F:acyltransferase activity, transferring groups other than amino-acyl groups"/>
    <property type="evidence" value="ECO:0007669"/>
    <property type="project" value="InterPro"/>
</dbReference>
<evidence type="ECO:0000256" key="2">
    <source>
        <dbReference type="SAM" id="Phobius"/>
    </source>
</evidence>
<dbReference type="GO" id="GO:0000271">
    <property type="term" value="P:polysaccharide biosynthetic process"/>
    <property type="evidence" value="ECO:0007669"/>
    <property type="project" value="TreeGrafter"/>
</dbReference>
<dbReference type="Proteomes" id="UP000586454">
    <property type="component" value="Unassembled WGS sequence"/>
</dbReference>
<feature type="transmembrane region" description="Helical" evidence="2">
    <location>
        <begin position="159"/>
        <end position="180"/>
    </location>
</feature>
<dbReference type="AlphaFoldDB" id="A0A6V6Y0S6"/>
<feature type="transmembrane region" description="Helical" evidence="2">
    <location>
        <begin position="192"/>
        <end position="210"/>
    </location>
</feature>
<dbReference type="PANTHER" id="PTHR23028:SF53">
    <property type="entry name" value="ACYL_TRANSF_3 DOMAIN-CONTAINING PROTEIN"/>
    <property type="match status" value="1"/>
</dbReference>
<feature type="transmembrane region" description="Helical" evidence="2">
    <location>
        <begin position="37"/>
        <end position="53"/>
    </location>
</feature>
<comment type="caution">
    <text evidence="4">The sequence shown here is derived from an EMBL/GenBank/DDBJ whole genome shotgun (WGS) entry which is preliminary data.</text>
</comment>
<dbReference type="InterPro" id="IPR002656">
    <property type="entry name" value="Acyl_transf_3_dom"/>
</dbReference>
<keyword evidence="2" id="KW-0472">Membrane</keyword>
<feature type="domain" description="Acyltransferase 3" evidence="3">
    <location>
        <begin position="31"/>
        <end position="325"/>
    </location>
</feature>
<feature type="transmembrane region" description="Helical" evidence="2">
    <location>
        <begin position="313"/>
        <end position="332"/>
    </location>
</feature>
<protein>
    <submittedName>
        <fullName evidence="4">Acyltransferase</fullName>
    </submittedName>
</protein>
<accession>A0A6V6Y0S6</accession>
<dbReference type="GO" id="GO:0016020">
    <property type="term" value="C:membrane"/>
    <property type="evidence" value="ECO:0007669"/>
    <property type="project" value="TreeGrafter"/>
</dbReference>
<evidence type="ECO:0000313" key="5">
    <source>
        <dbReference type="Proteomes" id="UP000586454"/>
    </source>
</evidence>
<feature type="transmembrane region" description="Helical" evidence="2">
    <location>
        <begin position="344"/>
        <end position="360"/>
    </location>
</feature>
<dbReference type="PANTHER" id="PTHR23028">
    <property type="entry name" value="ACETYLTRANSFERASE"/>
    <property type="match status" value="1"/>
</dbReference>